<name>S9QSN7_9RHOB</name>
<evidence type="ECO:0000313" key="3">
    <source>
        <dbReference type="Proteomes" id="UP000015347"/>
    </source>
</evidence>
<accession>S9QSN7</accession>
<dbReference type="HOGENOM" id="CLU_2828727_0_0_5"/>
<dbReference type="EMBL" id="APVH01000020">
    <property type="protein sequence ID" value="EPX82597.1"/>
    <property type="molecule type" value="Genomic_DNA"/>
</dbReference>
<dbReference type="AlphaFoldDB" id="S9QSN7"/>
<dbReference type="Proteomes" id="UP000015347">
    <property type="component" value="Unassembled WGS sequence"/>
</dbReference>
<protein>
    <submittedName>
        <fullName evidence="2">Uncharacterized protein</fullName>
    </submittedName>
</protein>
<comment type="caution">
    <text evidence="2">The sequence shown here is derived from an EMBL/GenBank/DDBJ whole genome shotgun (WGS) entry which is preliminary data.</text>
</comment>
<reference evidence="3" key="1">
    <citation type="journal article" date="2014" name="Stand. Genomic Sci.">
        <title>Genome sequence of the exopolysaccharide-producing Salipiger mucosus type strain (DSM 16094(T)), a moderately halophilic member of the Roseobacter clade.</title>
        <authorList>
            <person name="Riedel T."/>
            <person name="Spring S."/>
            <person name="Fiebig A."/>
            <person name="Petersen J."/>
            <person name="Kyrpides N.C."/>
            <person name="Goker M."/>
            <person name="Klenk H.P."/>
        </authorList>
    </citation>
    <scope>NUCLEOTIDE SEQUENCE [LARGE SCALE GENOMIC DNA]</scope>
    <source>
        <strain evidence="3">DSM 16094</strain>
    </source>
</reference>
<feature type="region of interest" description="Disordered" evidence="1">
    <location>
        <begin position="1"/>
        <end position="20"/>
    </location>
</feature>
<proteinExistence type="predicted"/>
<evidence type="ECO:0000313" key="2">
    <source>
        <dbReference type="EMBL" id="EPX82597.1"/>
    </source>
</evidence>
<keyword evidence="3" id="KW-1185">Reference proteome</keyword>
<evidence type="ECO:0000256" key="1">
    <source>
        <dbReference type="SAM" id="MobiDB-lite"/>
    </source>
</evidence>
<gene>
    <name evidence="2" type="ORF">Salmuc_00916</name>
</gene>
<sequence>MRTPNPQLPVASQQRPGKGCTPRCLTARAGMACHSCRKASRVAWPVPVRIPHAGAVRASIYWTGRA</sequence>
<organism evidence="2 3">
    <name type="scientific">Salipiger mucosus DSM 16094</name>
    <dbReference type="NCBI Taxonomy" id="1123237"/>
    <lineage>
        <taxon>Bacteria</taxon>
        <taxon>Pseudomonadati</taxon>
        <taxon>Pseudomonadota</taxon>
        <taxon>Alphaproteobacteria</taxon>
        <taxon>Rhodobacterales</taxon>
        <taxon>Roseobacteraceae</taxon>
        <taxon>Salipiger</taxon>
    </lineage>
</organism>